<dbReference type="AlphaFoldDB" id="A0A1Z3GD34"/>
<accession>A0A1Z3GD34</accession>
<organism evidence="1">
    <name type="scientific">Procambarus clarkii</name>
    <name type="common">Red swamp crayfish</name>
    <dbReference type="NCBI Taxonomy" id="6728"/>
    <lineage>
        <taxon>Eukaryota</taxon>
        <taxon>Metazoa</taxon>
        <taxon>Ecdysozoa</taxon>
        <taxon>Arthropoda</taxon>
        <taxon>Crustacea</taxon>
        <taxon>Multicrustacea</taxon>
        <taxon>Malacostraca</taxon>
        <taxon>Eumalacostraca</taxon>
        <taxon>Eucarida</taxon>
        <taxon>Decapoda</taxon>
        <taxon>Pleocyemata</taxon>
        <taxon>Astacidea</taxon>
        <taxon>Astacoidea</taxon>
        <taxon>Cambaridae</taxon>
        <taxon>Procambarus</taxon>
    </lineage>
</organism>
<name>A0A1Z3GD34_PROCL</name>
<reference evidence="1" key="1">
    <citation type="submission" date="2016-08" db="EMBL/GenBank/DDBJ databases">
        <authorList>
            <person name="Seilhamer J.J."/>
        </authorList>
    </citation>
    <scope>NUCLEOTIDE SEQUENCE</scope>
    <source>
        <tissue evidence="1">0vary</tissue>
    </source>
</reference>
<sequence length="72" mass="8722">MSRKRGFLYMKTTTKDNKQVRTLVRKRRDICDETNQSSFSRTLLLYFFQLCLAIKFKKLHHLAAIFFFNAVW</sequence>
<evidence type="ECO:0000313" key="1">
    <source>
        <dbReference type="EMBL" id="ASC55681.1"/>
    </source>
</evidence>
<protein>
    <submittedName>
        <fullName evidence="1">Uncharacterized protein</fullName>
    </submittedName>
</protein>
<dbReference type="EMBL" id="KX808541">
    <property type="protein sequence ID" value="ASC55681.1"/>
    <property type="molecule type" value="mRNA"/>
</dbReference>
<proteinExistence type="evidence at transcript level"/>